<organism evidence="2 3">
    <name type="scientific">Halteria grandinella</name>
    <dbReference type="NCBI Taxonomy" id="5974"/>
    <lineage>
        <taxon>Eukaryota</taxon>
        <taxon>Sar</taxon>
        <taxon>Alveolata</taxon>
        <taxon>Ciliophora</taxon>
        <taxon>Intramacronucleata</taxon>
        <taxon>Spirotrichea</taxon>
        <taxon>Stichotrichia</taxon>
        <taxon>Sporadotrichida</taxon>
        <taxon>Halteriidae</taxon>
        <taxon>Halteria</taxon>
    </lineage>
</organism>
<sequence>MLNRSPQKSAFYDSFFGANGWNNGHTWEFSLNTCYDSGYHSFHLGPVAKVGIRVRKAMHDKIPCYHHCIYFLGIGVIVVFGIAQDCIHQLKGGIHCIVAQVQTEGEGA</sequence>
<evidence type="ECO:0000313" key="2">
    <source>
        <dbReference type="EMBL" id="TNV78370.1"/>
    </source>
</evidence>
<proteinExistence type="predicted"/>
<feature type="transmembrane region" description="Helical" evidence="1">
    <location>
        <begin position="64"/>
        <end position="83"/>
    </location>
</feature>
<keyword evidence="3" id="KW-1185">Reference proteome</keyword>
<keyword evidence="1" id="KW-1133">Transmembrane helix</keyword>
<dbReference type="Proteomes" id="UP000785679">
    <property type="component" value="Unassembled WGS sequence"/>
</dbReference>
<evidence type="ECO:0000256" key="1">
    <source>
        <dbReference type="SAM" id="Phobius"/>
    </source>
</evidence>
<accession>A0A8J8NQG5</accession>
<keyword evidence="1" id="KW-0812">Transmembrane</keyword>
<comment type="caution">
    <text evidence="2">The sequence shown here is derived from an EMBL/GenBank/DDBJ whole genome shotgun (WGS) entry which is preliminary data.</text>
</comment>
<name>A0A8J8NQG5_HALGN</name>
<reference evidence="2" key="1">
    <citation type="submission" date="2019-06" db="EMBL/GenBank/DDBJ databases">
        <authorList>
            <person name="Zheng W."/>
        </authorList>
    </citation>
    <scope>NUCLEOTIDE SEQUENCE</scope>
    <source>
        <strain evidence="2">QDHG01</strain>
    </source>
</reference>
<evidence type="ECO:0000313" key="3">
    <source>
        <dbReference type="Proteomes" id="UP000785679"/>
    </source>
</evidence>
<gene>
    <name evidence="2" type="ORF">FGO68_gene16120</name>
</gene>
<protein>
    <submittedName>
        <fullName evidence="2">Uncharacterized protein</fullName>
    </submittedName>
</protein>
<dbReference type="EMBL" id="RRYP01010461">
    <property type="protein sequence ID" value="TNV78370.1"/>
    <property type="molecule type" value="Genomic_DNA"/>
</dbReference>
<keyword evidence="1" id="KW-0472">Membrane</keyword>
<dbReference type="AlphaFoldDB" id="A0A8J8NQG5"/>